<sequence>MRDEGSGRVSTAGRTAARRGHSRPRRATREHPGHKGGDGAKGFGLRECRSRPARLPQPCLREGRYPTARCASGADRISPRR</sequence>
<protein>
    <submittedName>
        <fullName evidence="2">Uncharacterized protein</fullName>
    </submittedName>
</protein>
<accession>A0A919GCA8</accession>
<reference evidence="2" key="1">
    <citation type="journal article" date="2014" name="Int. J. Syst. Evol. Microbiol.">
        <title>Complete genome sequence of Corynebacterium casei LMG S-19264T (=DSM 44701T), isolated from a smear-ripened cheese.</title>
        <authorList>
            <consortium name="US DOE Joint Genome Institute (JGI-PGF)"/>
            <person name="Walter F."/>
            <person name="Albersmeier A."/>
            <person name="Kalinowski J."/>
            <person name="Ruckert C."/>
        </authorList>
    </citation>
    <scope>NUCLEOTIDE SEQUENCE</scope>
    <source>
        <strain evidence="2">JCM 5069</strain>
    </source>
</reference>
<reference evidence="2" key="2">
    <citation type="submission" date="2020-09" db="EMBL/GenBank/DDBJ databases">
        <authorList>
            <person name="Sun Q."/>
            <person name="Ohkuma M."/>
        </authorList>
    </citation>
    <scope>NUCLEOTIDE SEQUENCE</scope>
    <source>
        <strain evidence="2">JCM 5069</strain>
    </source>
</reference>
<gene>
    <name evidence="2" type="ORF">GCM10018793_41140</name>
</gene>
<comment type="caution">
    <text evidence="2">The sequence shown here is derived from an EMBL/GenBank/DDBJ whole genome shotgun (WGS) entry which is preliminary data.</text>
</comment>
<dbReference type="Proteomes" id="UP000603708">
    <property type="component" value="Unassembled WGS sequence"/>
</dbReference>
<evidence type="ECO:0000313" key="3">
    <source>
        <dbReference type="Proteomes" id="UP000603708"/>
    </source>
</evidence>
<dbReference type="AlphaFoldDB" id="A0A919GCA8"/>
<keyword evidence="3" id="KW-1185">Reference proteome</keyword>
<feature type="compositionally biased region" description="Basic and acidic residues" evidence="1">
    <location>
        <begin position="27"/>
        <end position="50"/>
    </location>
</feature>
<evidence type="ECO:0000313" key="2">
    <source>
        <dbReference type="EMBL" id="GHH82117.1"/>
    </source>
</evidence>
<evidence type="ECO:0000256" key="1">
    <source>
        <dbReference type="SAM" id="MobiDB-lite"/>
    </source>
</evidence>
<feature type="region of interest" description="Disordered" evidence="1">
    <location>
        <begin position="1"/>
        <end position="81"/>
    </location>
</feature>
<feature type="compositionally biased region" description="Basic residues" evidence="1">
    <location>
        <begin position="16"/>
        <end position="26"/>
    </location>
</feature>
<proteinExistence type="predicted"/>
<name>A0A919GCA8_9ACTN</name>
<organism evidence="2 3">
    <name type="scientific">Streptomyces sulfonofaciens</name>
    <dbReference type="NCBI Taxonomy" id="68272"/>
    <lineage>
        <taxon>Bacteria</taxon>
        <taxon>Bacillati</taxon>
        <taxon>Actinomycetota</taxon>
        <taxon>Actinomycetes</taxon>
        <taxon>Kitasatosporales</taxon>
        <taxon>Streptomycetaceae</taxon>
        <taxon>Streptomyces</taxon>
    </lineage>
</organism>
<dbReference type="EMBL" id="BNCD01000012">
    <property type="protein sequence ID" value="GHH82117.1"/>
    <property type="molecule type" value="Genomic_DNA"/>
</dbReference>